<comment type="pathway">
    <text evidence="3 13">Phenylpropanoid metabolism; trans-cinnamate biosynthesis; trans-cinnamate from L-phenylalanine: step 1/1.</text>
</comment>
<dbReference type="CDD" id="cd00332">
    <property type="entry name" value="PAL-HAL"/>
    <property type="match status" value="1"/>
</dbReference>
<keyword evidence="14" id="KW-1185">Reference proteome</keyword>
<dbReference type="UniPathway" id="UPA00713">
    <property type="reaction ID" value="UER00725"/>
</dbReference>
<dbReference type="InterPro" id="IPR023144">
    <property type="entry name" value="Phe_NH3-lyase_shielding_dom_sf"/>
</dbReference>
<dbReference type="PANTHER" id="PTHR10362">
    <property type="entry name" value="HISTIDINE AMMONIA-LYASE"/>
    <property type="match status" value="1"/>
</dbReference>
<dbReference type="Gene3D" id="1.10.274.20">
    <property type="entry name" value="Phenylalanine ammonia-lyase 1, domain 3"/>
    <property type="match status" value="1"/>
</dbReference>
<evidence type="ECO:0000256" key="11">
    <source>
        <dbReference type="ARBA" id="ARBA00023537"/>
    </source>
</evidence>
<evidence type="ECO:0000256" key="6">
    <source>
        <dbReference type="ARBA" id="ARBA00012139"/>
    </source>
</evidence>
<dbReference type="Gramene" id="Vradi0348s00020.1">
    <property type="protein sequence ID" value="Vradi0348s00020.1"/>
    <property type="gene ID" value="Vradi0348s00020"/>
</dbReference>
<dbReference type="FunFam" id="1.10.275.10:FF:000009">
    <property type="entry name" value="Phenylalanine ammonia-lyase"/>
    <property type="match status" value="1"/>
</dbReference>
<dbReference type="InterPro" id="IPR005922">
    <property type="entry name" value="Phe_NH3-lyase"/>
</dbReference>
<dbReference type="Gene3D" id="1.10.275.10">
    <property type="entry name" value="Fumarase/aspartase (N-terminal domain)"/>
    <property type="match status" value="1"/>
</dbReference>
<protein>
    <recommendedName>
        <fullName evidence="6 13">Phenylalanine ammonia-lyase</fullName>
        <ecNumber evidence="6 13">4.3.1.24</ecNumber>
    </recommendedName>
</protein>
<dbReference type="FunFam" id="1.20.200.10:FF:000009">
    <property type="entry name" value="Phenylalanine ammonia-lyase"/>
    <property type="match status" value="1"/>
</dbReference>
<dbReference type="STRING" id="3916.A0A1S3VVX4"/>
<dbReference type="SMR" id="A0A1S3VVX4"/>
<dbReference type="GO" id="GO:0009800">
    <property type="term" value="P:cinnamic acid biosynthetic process"/>
    <property type="evidence" value="ECO:0007669"/>
    <property type="project" value="UniProtKB-UniPathway"/>
</dbReference>
<evidence type="ECO:0000313" key="15">
    <source>
        <dbReference type="RefSeq" id="XP_014522214.1"/>
    </source>
</evidence>
<dbReference type="EC" id="4.3.1.24" evidence="6 13"/>
<organism evidence="14 15">
    <name type="scientific">Vigna radiata var. radiata</name>
    <name type="common">Mung bean</name>
    <name type="synonym">Phaseolus aureus</name>
    <dbReference type="NCBI Taxonomy" id="3916"/>
    <lineage>
        <taxon>Eukaryota</taxon>
        <taxon>Viridiplantae</taxon>
        <taxon>Streptophyta</taxon>
        <taxon>Embryophyta</taxon>
        <taxon>Tracheophyta</taxon>
        <taxon>Spermatophyta</taxon>
        <taxon>Magnoliopsida</taxon>
        <taxon>eudicotyledons</taxon>
        <taxon>Gunneridae</taxon>
        <taxon>Pentapetalae</taxon>
        <taxon>rosids</taxon>
        <taxon>fabids</taxon>
        <taxon>Fabales</taxon>
        <taxon>Fabaceae</taxon>
        <taxon>Papilionoideae</taxon>
        <taxon>50 kb inversion clade</taxon>
        <taxon>NPAAA clade</taxon>
        <taxon>indigoferoid/millettioid clade</taxon>
        <taxon>Phaseoleae</taxon>
        <taxon>Vigna</taxon>
    </lineage>
</organism>
<dbReference type="InterPro" id="IPR024083">
    <property type="entry name" value="Fumarase/histidase_N"/>
</dbReference>
<evidence type="ECO:0000256" key="10">
    <source>
        <dbReference type="ARBA" id="ARBA00023239"/>
    </source>
</evidence>
<dbReference type="GO" id="GO:0005737">
    <property type="term" value="C:cytoplasm"/>
    <property type="evidence" value="ECO:0007669"/>
    <property type="project" value="UniProtKB-SubCell"/>
</dbReference>
<evidence type="ECO:0000256" key="4">
    <source>
        <dbReference type="ARBA" id="ARBA00007238"/>
    </source>
</evidence>
<dbReference type="Pfam" id="PF00221">
    <property type="entry name" value="Lyase_aromatic"/>
    <property type="match status" value="1"/>
</dbReference>
<reference evidence="15" key="1">
    <citation type="submission" date="2025-08" db="UniProtKB">
        <authorList>
            <consortium name="RefSeq"/>
        </authorList>
    </citation>
    <scope>IDENTIFICATION</scope>
    <source>
        <tissue evidence="15">Leaf</tissue>
    </source>
</reference>
<evidence type="ECO:0000256" key="2">
    <source>
        <dbReference type="ARBA" id="ARBA00004496"/>
    </source>
</evidence>
<name>A0A1S3VVX4_VIGRR</name>
<evidence type="ECO:0000256" key="13">
    <source>
        <dbReference type="RuleBase" id="RU003955"/>
    </source>
</evidence>
<comment type="similarity">
    <text evidence="4 12">Belongs to the PAL/histidase family.</text>
</comment>
<dbReference type="Proteomes" id="UP000087766">
    <property type="component" value="Unplaced"/>
</dbReference>
<evidence type="ECO:0000256" key="7">
    <source>
        <dbReference type="ARBA" id="ARBA00022490"/>
    </source>
</evidence>
<evidence type="ECO:0000256" key="9">
    <source>
        <dbReference type="ARBA" id="ARBA00023232"/>
    </source>
</evidence>
<dbReference type="SUPFAM" id="SSF48557">
    <property type="entry name" value="L-aspartase-like"/>
    <property type="match status" value="1"/>
</dbReference>
<dbReference type="InterPro" id="IPR008948">
    <property type="entry name" value="L-Aspartase-like"/>
</dbReference>
<dbReference type="InterPro" id="IPR001106">
    <property type="entry name" value="Aromatic_Lyase"/>
</dbReference>
<evidence type="ECO:0000256" key="12">
    <source>
        <dbReference type="RuleBase" id="RU003954"/>
    </source>
</evidence>
<keyword evidence="9" id="KW-0585">Phenylalanine catabolism</keyword>
<comment type="function">
    <text evidence="1">This is a key enzyme of plant metabolism catalyzing the first reaction in the biosynthesis from L-phenylalanine of a wide variety of natural products based on the phenylpropane skeleton.</text>
</comment>
<evidence type="ECO:0000256" key="3">
    <source>
        <dbReference type="ARBA" id="ARBA00005138"/>
    </source>
</evidence>
<dbReference type="KEGG" id="vra:106778742"/>
<evidence type="ECO:0000256" key="8">
    <source>
        <dbReference type="ARBA" id="ARBA00023051"/>
    </source>
</evidence>
<dbReference type="Gene3D" id="1.20.200.10">
    <property type="entry name" value="Fumarase/aspartase (Central domain)"/>
    <property type="match status" value="1"/>
</dbReference>
<dbReference type="NCBIfam" id="TIGR01226">
    <property type="entry name" value="phe_am_lyase"/>
    <property type="match status" value="1"/>
</dbReference>
<dbReference type="InterPro" id="IPR022313">
    <property type="entry name" value="Phe/His_NH3-lyase_AS"/>
</dbReference>
<evidence type="ECO:0000313" key="14">
    <source>
        <dbReference type="Proteomes" id="UP000087766"/>
    </source>
</evidence>
<accession>A0A1S3VVX4</accession>
<dbReference type="AlphaFoldDB" id="A0A1S3VVX4"/>
<dbReference type="GO" id="GO:0045548">
    <property type="term" value="F:phenylalanine ammonia-lyase activity"/>
    <property type="evidence" value="ECO:0007669"/>
    <property type="project" value="UniProtKB-EC"/>
</dbReference>
<evidence type="ECO:0000256" key="1">
    <source>
        <dbReference type="ARBA" id="ARBA00002235"/>
    </source>
</evidence>
<dbReference type="RefSeq" id="XP_014522214.1">
    <property type="nucleotide sequence ID" value="XM_014666728.2"/>
</dbReference>
<dbReference type="GeneID" id="106778742"/>
<sequence length="713" mass="77443">MDATIPNGKDAFCVTAANAAGDPLNWAAAADALSGSHLDEVKRMVADYRKPTVRLGGETLTVAQVAAIAAHDQGLKVELAEAARAGVKASSDWVMDSMDKGTDSYGVTTGFGATSHRRTKQGGALQKELIRFLNAGIFGNGTESNCTLPHTATRAAMLVRVNTLLQGYSGIRFEILEAITKLLNNNVTPCLPLRGTITASGDLVPLSYIAGLLTGRPNSKAVGPSGEILNAKEAFEFANIGSEFFELQPKEGLALVNGTAVGSGLASIVLFEANILAVLSEVISAIFAEVMQGKPEFTDHLTHKLKHHPGQIEAAAIMEHILDGSSYIKAAKKLHEIDPLQKPKQDRYALRTSPQWLGPQIEVIRFSTKSIEREINSVNDNPLIDVSRNKALHGGNFQGTPIGVSMDNTRLALASIGKLMFAQFSELVNDYYNNGLPSNLTASRNPSLDYGFKGAEIAMASYCSELQYLANPVTSHVQSAEQHNQDVNSLGLISSRKTNEAVEILKLMSSTFLVALCQAIDLRHLEENLKNTVKNVVSQVAKRTLTTGVNGELHPSRFCEKDLLKVVDREYTYAYIDDPCSGTYPLMQKLRQVLVEYALANGENEKNLNTSIFQKIASFEEELKALLPKEVEGARLAYENDQCAVPNKIKECRSYPLYKFVREELGTSLLTGEKVISPGEEFDKVFTAVCQGKIIDPLLECLGEWNGAPLPIS</sequence>
<keyword evidence="8 13" id="KW-0587">Phenylpropanoid metabolism</keyword>
<dbReference type="GO" id="GO:0006559">
    <property type="term" value="P:L-phenylalanine catabolic process"/>
    <property type="evidence" value="ECO:0007669"/>
    <property type="project" value="UniProtKB-KW"/>
</dbReference>
<comment type="subunit">
    <text evidence="5">Homotetramer.</text>
</comment>
<comment type="catalytic activity">
    <reaction evidence="11 13">
        <text>L-phenylalanine = (E)-cinnamate + NH4(+)</text>
        <dbReference type="Rhea" id="RHEA:21384"/>
        <dbReference type="ChEBI" id="CHEBI:15669"/>
        <dbReference type="ChEBI" id="CHEBI:28938"/>
        <dbReference type="ChEBI" id="CHEBI:58095"/>
        <dbReference type="EC" id="4.3.1.24"/>
    </reaction>
</comment>
<dbReference type="PROSITE" id="PS00488">
    <property type="entry name" value="PAL_HISTIDASE"/>
    <property type="match status" value="1"/>
</dbReference>
<keyword evidence="10 12" id="KW-0456">Lyase</keyword>
<dbReference type="OrthoDB" id="10051290at2759"/>
<gene>
    <name evidence="15" type="primary">LOC106778742</name>
</gene>
<proteinExistence type="inferred from homology"/>
<dbReference type="FunFam" id="1.10.274.20:FF:000001">
    <property type="entry name" value="Phenylalanine ammonia-lyase"/>
    <property type="match status" value="1"/>
</dbReference>
<keyword evidence="7" id="KW-0963">Cytoplasm</keyword>
<evidence type="ECO:0000256" key="5">
    <source>
        <dbReference type="ARBA" id="ARBA00011881"/>
    </source>
</evidence>
<comment type="subcellular location">
    <subcellularLocation>
        <location evidence="2 13">Cytoplasm</location>
    </subcellularLocation>
</comment>